<dbReference type="EMBL" id="CP053396">
    <property type="protein sequence ID" value="QJW43795.1"/>
    <property type="molecule type" value="Genomic_DNA"/>
</dbReference>
<dbReference type="Proteomes" id="UP000502945">
    <property type="component" value="Chromosome"/>
</dbReference>
<dbReference type="RefSeq" id="WP_001916695.1">
    <property type="nucleotide sequence ID" value="NZ_CP053392.1"/>
</dbReference>
<dbReference type="Pfam" id="PF01856">
    <property type="entry name" value="HP_OMP"/>
    <property type="match status" value="1"/>
</dbReference>
<dbReference type="InterPro" id="IPR002718">
    <property type="entry name" value="OMP_Helicobacter"/>
</dbReference>
<evidence type="ECO:0000313" key="1">
    <source>
        <dbReference type="EMBL" id="QJW43795.1"/>
    </source>
</evidence>
<name>A0AAE7DVB1_HELPX</name>
<organism evidence="1 2">
    <name type="scientific">Helicobacter pylori</name>
    <name type="common">Campylobacter pylori</name>
    <dbReference type="NCBI Taxonomy" id="210"/>
    <lineage>
        <taxon>Bacteria</taxon>
        <taxon>Pseudomonadati</taxon>
        <taxon>Campylobacterota</taxon>
        <taxon>Epsilonproteobacteria</taxon>
        <taxon>Campylobacterales</taxon>
        <taxon>Helicobacteraceae</taxon>
        <taxon>Helicobacter</taxon>
    </lineage>
</organism>
<protein>
    <submittedName>
        <fullName evidence="1">Hop family adhesin AlpB</fullName>
    </submittedName>
</protein>
<proteinExistence type="predicted"/>
<dbReference type="AlphaFoldDB" id="A0AAE7DVB1"/>
<dbReference type="PRINTS" id="PR01776">
    <property type="entry name" value="HPOMPFAMILY"/>
</dbReference>
<accession>A0AAE7DVB1</accession>
<reference evidence="1 2" key="1">
    <citation type="submission" date="2020-05" db="EMBL/GenBank/DDBJ databases">
        <title>Proteome, Transcriptome, Methylome of different strains of Helicobacter pylori.</title>
        <authorList>
            <person name="Butenko I."/>
            <person name="Fedorov D."/>
            <person name="Babenko V."/>
            <person name="Manolov A."/>
            <person name="Boldyreva D."/>
            <person name="Klimina K."/>
            <person name="Veselovski V."/>
            <person name="Malahova M."/>
            <person name="Semashko T."/>
            <person name="Semenov I."/>
            <person name="Govorun V."/>
        </authorList>
    </citation>
    <scope>NUCLEOTIDE SEQUENCE [LARGE SCALE GENOMIC DNA]</scope>
    <source>
        <strain evidence="1 2">HPY</strain>
    </source>
</reference>
<evidence type="ECO:0000313" key="2">
    <source>
        <dbReference type="Proteomes" id="UP000502945"/>
    </source>
</evidence>
<sequence length="539" mass="57725">MKQNLKPFKMIKENLMTQSQKVRFLAPLSLALSLSFNPVGAEEDGGFMTFGYELGQVVQQVKNPGKIKAEELAGLLNSNTTNNTNINIAGTGGNVAGTLGNLFMNQLGNLIDLYPTLNTSNIHLCGATNNGSSGAGATTTATTATTATTGSTSNSSCFQGNLSLYNEMVSSIKTLSQDLKNNIFQGNNNTTSTNLSNQLSELNTASVYLTYMNSFLNANNQAGGIFQNNTNQAYGNGVTAQQIAYVLKQASITMGPSGDSGAAGAFLDAALAQHVFNSANAGNDLSAKEFTSLVQNIVNTSQNALTLANNANISNSTGYQVSYGGNIDQARSTQLLNNTTNTLAKVAALNNELKANPWLGNFAAGNSSQVNAFNGFITKIGYKQFFGENKNVGLRYYGFFSYNGAGVGNGPTYNQVNLLTYGVGTDVLYNVFSRSFGSRSLNAGFFGGIQLAGDTYISTLRNSPQLANRPTATKFQFLFDLGLRMNFGILKKDLKSHNQHSIEIGVQIPTIYNTYYKAGGAEVKYFRPYSVYWVYGYAF</sequence>
<gene>
    <name evidence="1" type="primary">alpB</name>
    <name evidence="1" type="synonym">hopB</name>
    <name evidence="1" type="ORF">HK440_05170</name>
</gene>